<keyword evidence="2" id="KW-1185">Reference proteome</keyword>
<gene>
    <name evidence="1" type="ORF">CI109_104844</name>
</gene>
<sequence length="189" mass="21445">MTLTINLQDLNIDFGDQDQVIQYMNTHSQEEVQALEVALCEDAIRMSSEIVQTIDKMIEDSKASEVSFMQHLANVYISSMGGKAISPPSKRGKKFPDGMPKKYRNPRTFQQYISLPTKHLNAWFLFYKPEHEADIDTFSSFQKAKAIWEFIGGHPDQIEVNEAQGVTAFAEALPTTSTTAKRRIIERVV</sequence>
<dbReference type="RefSeq" id="XP_065823642.1">
    <property type="nucleotide sequence ID" value="XM_065967570.1"/>
</dbReference>
<proteinExistence type="predicted"/>
<evidence type="ECO:0000313" key="1">
    <source>
        <dbReference type="EMBL" id="WWD20368.1"/>
    </source>
</evidence>
<protein>
    <submittedName>
        <fullName evidence="1">Uncharacterized protein</fullName>
    </submittedName>
</protein>
<dbReference type="AlphaFoldDB" id="A0AAJ8LJA7"/>
<dbReference type="KEGG" id="ksn:43591461"/>
<accession>A0AAJ8LJA7</accession>
<evidence type="ECO:0000313" key="2">
    <source>
        <dbReference type="Proteomes" id="UP000322225"/>
    </source>
</evidence>
<name>A0AAJ8LJA7_9TREE</name>
<dbReference type="GeneID" id="43591461"/>
<reference evidence="1" key="2">
    <citation type="submission" date="2024-01" db="EMBL/GenBank/DDBJ databases">
        <title>Comparative genomics of Cryptococcus and Kwoniella reveals pathogenesis evolution and contrasting modes of karyotype evolution via chromosome fusion or intercentromeric recombination.</title>
        <authorList>
            <person name="Coelho M.A."/>
            <person name="David-Palma M."/>
            <person name="Shea T."/>
            <person name="Bowers K."/>
            <person name="McGinley-Smith S."/>
            <person name="Mohammad A.W."/>
            <person name="Gnirke A."/>
            <person name="Yurkov A.M."/>
            <person name="Nowrousian M."/>
            <person name="Sun S."/>
            <person name="Cuomo C.A."/>
            <person name="Heitman J."/>
        </authorList>
    </citation>
    <scope>NUCLEOTIDE SEQUENCE</scope>
    <source>
        <strain evidence="1">CBS 12478</strain>
    </source>
</reference>
<dbReference type="EMBL" id="CP144058">
    <property type="protein sequence ID" value="WWD20368.1"/>
    <property type="molecule type" value="Genomic_DNA"/>
</dbReference>
<reference evidence="1" key="1">
    <citation type="submission" date="2017-08" db="EMBL/GenBank/DDBJ databases">
        <authorList>
            <person name="Cuomo C."/>
            <person name="Billmyre B."/>
            <person name="Heitman J."/>
        </authorList>
    </citation>
    <scope>NUCLEOTIDE SEQUENCE</scope>
    <source>
        <strain evidence="1">CBS 12478</strain>
    </source>
</reference>
<dbReference type="Proteomes" id="UP000322225">
    <property type="component" value="Chromosome 8"/>
</dbReference>
<organism evidence="1 2">
    <name type="scientific">Kwoniella shandongensis</name>
    <dbReference type="NCBI Taxonomy" id="1734106"/>
    <lineage>
        <taxon>Eukaryota</taxon>
        <taxon>Fungi</taxon>
        <taxon>Dikarya</taxon>
        <taxon>Basidiomycota</taxon>
        <taxon>Agaricomycotina</taxon>
        <taxon>Tremellomycetes</taxon>
        <taxon>Tremellales</taxon>
        <taxon>Cryptococcaceae</taxon>
        <taxon>Kwoniella</taxon>
    </lineage>
</organism>